<feature type="region of interest" description="Disordered" evidence="1">
    <location>
        <begin position="95"/>
        <end position="119"/>
    </location>
</feature>
<feature type="compositionally biased region" description="Polar residues" evidence="1">
    <location>
        <begin position="1243"/>
        <end position="1261"/>
    </location>
</feature>
<feature type="compositionally biased region" description="Low complexity" evidence="1">
    <location>
        <begin position="1316"/>
        <end position="1328"/>
    </location>
</feature>
<feature type="compositionally biased region" description="Polar residues" evidence="1">
    <location>
        <begin position="1"/>
        <end position="21"/>
    </location>
</feature>
<evidence type="ECO:0000313" key="2">
    <source>
        <dbReference type="EMBL" id="KAK3605691.1"/>
    </source>
</evidence>
<feature type="compositionally biased region" description="Polar residues" evidence="1">
    <location>
        <begin position="1472"/>
        <end position="1490"/>
    </location>
</feature>
<reference evidence="2" key="1">
    <citation type="journal article" date="2021" name="Genome Biol. Evol.">
        <title>A High-Quality Reference Genome for a Parasitic Bivalve with Doubly Uniparental Inheritance (Bivalvia: Unionida).</title>
        <authorList>
            <person name="Smith C.H."/>
        </authorList>
    </citation>
    <scope>NUCLEOTIDE SEQUENCE</scope>
    <source>
        <strain evidence="2">CHS0354</strain>
    </source>
</reference>
<reference evidence="2" key="3">
    <citation type="submission" date="2023-05" db="EMBL/GenBank/DDBJ databases">
        <authorList>
            <person name="Smith C.H."/>
        </authorList>
    </citation>
    <scope>NUCLEOTIDE SEQUENCE</scope>
    <source>
        <strain evidence="2">CHS0354</strain>
        <tissue evidence="2">Mantle</tissue>
    </source>
</reference>
<feature type="region of interest" description="Disordered" evidence="1">
    <location>
        <begin position="384"/>
        <end position="412"/>
    </location>
</feature>
<accession>A0AAE0T8F4</accession>
<feature type="compositionally biased region" description="Basic and acidic residues" evidence="1">
    <location>
        <begin position="1453"/>
        <end position="1470"/>
    </location>
</feature>
<organism evidence="2 3">
    <name type="scientific">Potamilus streckersoni</name>
    <dbReference type="NCBI Taxonomy" id="2493646"/>
    <lineage>
        <taxon>Eukaryota</taxon>
        <taxon>Metazoa</taxon>
        <taxon>Spiralia</taxon>
        <taxon>Lophotrochozoa</taxon>
        <taxon>Mollusca</taxon>
        <taxon>Bivalvia</taxon>
        <taxon>Autobranchia</taxon>
        <taxon>Heteroconchia</taxon>
        <taxon>Palaeoheterodonta</taxon>
        <taxon>Unionida</taxon>
        <taxon>Unionoidea</taxon>
        <taxon>Unionidae</taxon>
        <taxon>Ambleminae</taxon>
        <taxon>Lampsilini</taxon>
        <taxon>Potamilus</taxon>
    </lineage>
</organism>
<feature type="compositionally biased region" description="Basic and acidic residues" evidence="1">
    <location>
        <begin position="152"/>
        <end position="166"/>
    </location>
</feature>
<proteinExistence type="predicted"/>
<comment type="caution">
    <text evidence="2">The sequence shown here is derived from an EMBL/GenBank/DDBJ whole genome shotgun (WGS) entry which is preliminary data.</text>
</comment>
<reference evidence="2" key="2">
    <citation type="journal article" date="2021" name="Genome Biol. Evol.">
        <title>Developing a high-quality reference genome for a parasitic bivalve with doubly uniparental inheritance (Bivalvia: Unionida).</title>
        <authorList>
            <person name="Smith C.H."/>
        </authorList>
    </citation>
    <scope>NUCLEOTIDE SEQUENCE</scope>
    <source>
        <strain evidence="2">CHS0354</strain>
        <tissue evidence="2">Mantle</tissue>
    </source>
</reference>
<feature type="compositionally biased region" description="Basic and acidic residues" evidence="1">
    <location>
        <begin position="1331"/>
        <end position="1340"/>
    </location>
</feature>
<feature type="compositionally biased region" description="Basic and acidic residues" evidence="1">
    <location>
        <begin position="29"/>
        <end position="43"/>
    </location>
</feature>
<keyword evidence="3" id="KW-1185">Reference proteome</keyword>
<feature type="region of interest" description="Disordered" evidence="1">
    <location>
        <begin position="152"/>
        <end position="172"/>
    </location>
</feature>
<feature type="region of interest" description="Disordered" evidence="1">
    <location>
        <begin position="1"/>
        <end position="60"/>
    </location>
</feature>
<protein>
    <submittedName>
        <fullName evidence="2">Uncharacterized protein</fullName>
    </submittedName>
</protein>
<feature type="region of interest" description="Disordered" evidence="1">
    <location>
        <begin position="206"/>
        <end position="277"/>
    </location>
</feature>
<dbReference type="Proteomes" id="UP001195483">
    <property type="component" value="Unassembled WGS sequence"/>
</dbReference>
<feature type="compositionally biased region" description="Polar residues" evidence="1">
    <location>
        <begin position="255"/>
        <end position="272"/>
    </location>
</feature>
<feature type="region of interest" description="Disordered" evidence="1">
    <location>
        <begin position="1316"/>
        <end position="1354"/>
    </location>
</feature>
<feature type="compositionally biased region" description="Basic and acidic residues" evidence="1">
    <location>
        <begin position="1511"/>
        <end position="1526"/>
    </location>
</feature>
<name>A0AAE0T8F4_9BIVA</name>
<feature type="compositionally biased region" description="Polar residues" evidence="1">
    <location>
        <begin position="1128"/>
        <end position="1140"/>
    </location>
</feature>
<evidence type="ECO:0000313" key="3">
    <source>
        <dbReference type="Proteomes" id="UP001195483"/>
    </source>
</evidence>
<sequence>MGCRLSSNSRRFPQLSYSSFSPGCPKSTRTPDKVETLKRESIHHQLRQSPRLHETSSSPCNKYRIGRKEVADRNINDRQGECIDNLKDTCKFDSIELPNSSQTEQRVKTPRQKHQSTEDYRRELKNLEDCWNKDFSTEHRNTPRHLRWRAKETNDEISSERDKPIESSESMPGARLRHFQIETLKTSNSGTKRGTDMQTVSLDEWRTSRSRTEGSANKRKSQRIEMNTTPVGKQRTKRTINFYDSYEETRPVLQDKTSVNYESSEQNNGSSSDGRKLKKDIDQIEPEMYIIEKGYTSDEQQTDLTVKVKRSNRWNDDSECYQYKRRKKLRSEVTKEELWDGFPLNVCFKRQPQKQKSIKCTEICGNDNMEIKVLLSAPKEVSFDESNKSGNASVDISRSGISMAPKDRTSSDTEAKMEKLSHNTDIAQIEAPVYESHKSHVIINVSLKKTTILDGDSDLNASEEDTLLADSKSNLLQSLTGAVSEIDSATEMELLREDSAKMNISVKNTQPDLTNLPQNTDATLPVTECYTQSLDTCVKNDLHKDAKTYVSTKYKLNGSIDKAGLEIVLGAKESYLSIKNSTAESKDDPNDMNQNDMLTTEEGMKEINFNCKGGYTCSCNNSRENTTHLLNGGEVINILNKVEHCGVNIDYKSEETISHDTKYSKICEESVEEDVSGCHMQTIIAMERIEESSGNKHEQCHVTPTVSELIQESMVESGLKVLPAKKDTMQDIMSRRTPSRKRKKSDACVITPKRSARLQEKSLRTPYKDEFCFYTRIKINDQSIKTETAAPSGNYSNTKLEAEDKNVEELHVDDPAVHSEVDIHVPSAVNIKAVSTKNTDSSRNTWGPKIRIDSVAKELYLDLRSAGRMQRDNHDPFHGVSYTVQETVLTESSKVPRNDVKTASEETKIHPSIIEMDDEAIEPLSKNRVMKGVTRIAKSKLCYEYNEEGFNSDNTKNNVIALQDVMKKGKSKQKILCKKGQNRSTSEAKLTFNETENIVSKPEEINNSAIEDKNKNSYSKAKLCNFPQESNSKEDGDTISLKPNDWQTILGRSSTRTRVKNSNQIDVISGYSDKNPSNKNKGKIKEKAKFLNKPIKFDQDIQHQIMEVNQKGLLERILRQKKCSVVQDSNAKISSMTTRNQRSKETDKEKKSEELNTRIIDCSEKAEHNANAPNRTEFECNGSISSYSDNSYHENKVTSTALSGMKEISSNAITSNRKEFCDAGWCLESVVAKGKNDSDFPIQDSSLRSSKSNQRVTSPRTITDESRSTIKALISEEEPSLTSSNTPNIFNNFCELFAEIAPKINCVDTDKDKKLTPISTQSLPSSSSNVKDLDKSDGKRSTRSKGPKTPKKHCELNATSNKVFDPKVDLCSLCSTSESDYDSDVRCEYPITESRSDHSYSASSYDVSVEKTDRNQTPEIKQRIKMKYHFKSRSKNALIREKLNFAFRQQSRKFKETDSKAQEISYDKNKMSTRSTENTEQNESTKTKGQIVSGVLDKKKCNKTPNKTSKGWKDDRCHNSDSKKSR</sequence>
<feature type="region of interest" description="Disordered" evidence="1">
    <location>
        <begin position="1237"/>
        <end position="1267"/>
    </location>
</feature>
<dbReference type="EMBL" id="JAEAOA010000820">
    <property type="protein sequence ID" value="KAK3605691.1"/>
    <property type="molecule type" value="Genomic_DNA"/>
</dbReference>
<feature type="compositionally biased region" description="Basic residues" evidence="1">
    <location>
        <begin position="1341"/>
        <end position="1351"/>
    </location>
</feature>
<gene>
    <name evidence="2" type="ORF">CHS0354_013488</name>
</gene>
<feature type="region of interest" description="Disordered" evidence="1">
    <location>
        <begin position="1452"/>
        <end position="1526"/>
    </location>
</feature>
<feature type="region of interest" description="Disordered" evidence="1">
    <location>
        <begin position="1128"/>
        <end position="1154"/>
    </location>
</feature>
<feature type="compositionally biased region" description="Basic and acidic residues" evidence="1">
    <location>
        <begin position="1142"/>
        <end position="1154"/>
    </location>
</feature>
<evidence type="ECO:0000256" key="1">
    <source>
        <dbReference type="SAM" id="MobiDB-lite"/>
    </source>
</evidence>
<feature type="compositionally biased region" description="Polar residues" evidence="1">
    <location>
        <begin position="388"/>
        <end position="400"/>
    </location>
</feature>